<sequence>MYLIKKFDQVTRRTEVLAEITDPARAYEIAHELDAACNLGRDDDDTDKGNPCIITIEDEDGNDVWQECSLARCPVAKGLFQ</sequence>
<reference evidence="1" key="1">
    <citation type="journal article" date="2015" name="Nature">
        <title>Complex archaea that bridge the gap between prokaryotes and eukaryotes.</title>
        <authorList>
            <person name="Spang A."/>
            <person name="Saw J.H."/>
            <person name="Jorgensen S.L."/>
            <person name="Zaremba-Niedzwiedzka K."/>
            <person name="Martijn J."/>
            <person name="Lind A.E."/>
            <person name="van Eijk R."/>
            <person name="Schleper C."/>
            <person name="Guy L."/>
            <person name="Ettema T.J."/>
        </authorList>
    </citation>
    <scope>NUCLEOTIDE SEQUENCE</scope>
</reference>
<comment type="caution">
    <text evidence="1">The sequence shown here is derived from an EMBL/GenBank/DDBJ whole genome shotgun (WGS) entry which is preliminary data.</text>
</comment>
<protein>
    <submittedName>
        <fullName evidence="1">Uncharacterized protein</fullName>
    </submittedName>
</protein>
<accession>A0A0F8XL32</accession>
<organism evidence="1">
    <name type="scientific">marine sediment metagenome</name>
    <dbReference type="NCBI Taxonomy" id="412755"/>
    <lineage>
        <taxon>unclassified sequences</taxon>
        <taxon>metagenomes</taxon>
        <taxon>ecological metagenomes</taxon>
    </lineage>
</organism>
<evidence type="ECO:0000313" key="1">
    <source>
        <dbReference type="EMBL" id="KKK69812.1"/>
    </source>
</evidence>
<proteinExistence type="predicted"/>
<dbReference type="AlphaFoldDB" id="A0A0F8XL32"/>
<dbReference type="EMBL" id="LAZR01058472">
    <property type="protein sequence ID" value="KKK69812.1"/>
    <property type="molecule type" value="Genomic_DNA"/>
</dbReference>
<gene>
    <name evidence="1" type="ORF">LCGC14_2930270</name>
</gene>
<name>A0A0F8XL32_9ZZZZ</name>